<dbReference type="NCBIfam" id="TIGR02519">
    <property type="entry name" value="pilus_MshL"/>
    <property type="match status" value="1"/>
</dbReference>
<dbReference type="InterPro" id="IPR013358">
    <property type="entry name" value="Pilus_biogenesis_MshL"/>
</dbReference>
<dbReference type="GO" id="GO:0009297">
    <property type="term" value="P:pilus assembly"/>
    <property type="evidence" value="ECO:0007669"/>
    <property type="project" value="InterPro"/>
</dbReference>
<dbReference type="EMBL" id="PXYH01000001">
    <property type="protein sequence ID" value="PSJ48252.1"/>
    <property type="molecule type" value="Genomic_DNA"/>
</dbReference>
<evidence type="ECO:0000256" key="1">
    <source>
        <dbReference type="ARBA" id="ARBA00022448"/>
    </source>
</evidence>
<protein>
    <submittedName>
        <fullName evidence="7">Pilus (MSHA type) biogenesis protein MshL</fullName>
    </submittedName>
</protein>
<keyword evidence="5" id="KW-0732">Signal</keyword>
<dbReference type="InterPro" id="IPR011662">
    <property type="entry name" value="Secretin/TonB_short_N"/>
</dbReference>
<evidence type="ECO:0000256" key="2">
    <source>
        <dbReference type="ARBA" id="ARBA00023136"/>
    </source>
</evidence>
<dbReference type="InterPro" id="IPR050810">
    <property type="entry name" value="Bact_Secretion_Sys_Channel"/>
</dbReference>
<dbReference type="OrthoDB" id="9775455at2"/>
<evidence type="ECO:0000256" key="3">
    <source>
        <dbReference type="ARBA" id="ARBA00023237"/>
    </source>
</evidence>
<dbReference type="Pfam" id="PF07655">
    <property type="entry name" value="Secretin_N_2"/>
    <property type="match status" value="1"/>
</dbReference>
<dbReference type="RefSeq" id="WP_106451706.1">
    <property type="nucleotide sequence ID" value="NZ_PXYH01000001.1"/>
</dbReference>
<name>A0A2P7RDJ0_9GAMM</name>
<dbReference type="SMART" id="SM00965">
    <property type="entry name" value="STN"/>
    <property type="match status" value="1"/>
</dbReference>
<dbReference type="InterPro" id="IPR001775">
    <property type="entry name" value="GspD/PilQ"/>
</dbReference>
<dbReference type="GO" id="GO:0019867">
    <property type="term" value="C:outer membrane"/>
    <property type="evidence" value="ECO:0007669"/>
    <property type="project" value="InterPro"/>
</dbReference>
<comment type="caution">
    <text evidence="7">The sequence shown here is derived from an EMBL/GenBank/DDBJ whole genome shotgun (WGS) entry which is preliminary data.</text>
</comment>
<dbReference type="InterPro" id="IPR011514">
    <property type="entry name" value="Secretin_N_2"/>
</dbReference>
<organism evidence="7 8">
    <name type="scientific">Zobellella taiwanensis</name>
    <dbReference type="NCBI Taxonomy" id="347535"/>
    <lineage>
        <taxon>Bacteria</taxon>
        <taxon>Pseudomonadati</taxon>
        <taxon>Pseudomonadota</taxon>
        <taxon>Gammaproteobacteria</taxon>
        <taxon>Aeromonadales</taxon>
        <taxon>Aeromonadaceae</taxon>
        <taxon>Zobellella</taxon>
    </lineage>
</organism>
<feature type="signal peptide" evidence="5">
    <location>
        <begin position="1"/>
        <end position="23"/>
    </location>
</feature>
<evidence type="ECO:0000256" key="5">
    <source>
        <dbReference type="SAM" id="SignalP"/>
    </source>
</evidence>
<dbReference type="PANTHER" id="PTHR30332:SF17">
    <property type="entry name" value="TYPE IV PILIATION SYSTEM PROTEIN DR_0774-RELATED"/>
    <property type="match status" value="1"/>
</dbReference>
<dbReference type="PANTHER" id="PTHR30332">
    <property type="entry name" value="PROBABLE GENERAL SECRETION PATHWAY PROTEIN D"/>
    <property type="match status" value="1"/>
</dbReference>
<evidence type="ECO:0000259" key="6">
    <source>
        <dbReference type="SMART" id="SM00965"/>
    </source>
</evidence>
<reference evidence="7 8" key="1">
    <citation type="submission" date="2018-03" db="EMBL/GenBank/DDBJ databases">
        <title>The draft genome of Zobellella taiwanensis JCM 13381.</title>
        <authorList>
            <person name="Liu L."/>
            <person name="Li L."/>
            <person name="Wang T."/>
            <person name="Zhang X."/>
            <person name="Liang L."/>
        </authorList>
    </citation>
    <scope>NUCLEOTIDE SEQUENCE [LARGE SCALE GENOMIC DNA]</scope>
    <source>
        <strain evidence="7 8">JCM 13381</strain>
    </source>
</reference>
<dbReference type="PROSITE" id="PS51257">
    <property type="entry name" value="PROKAR_LIPOPROTEIN"/>
    <property type="match status" value="1"/>
</dbReference>
<dbReference type="PRINTS" id="PR00811">
    <property type="entry name" value="BCTERIALGSPD"/>
</dbReference>
<evidence type="ECO:0000256" key="4">
    <source>
        <dbReference type="SAM" id="MobiDB-lite"/>
    </source>
</evidence>
<feature type="chain" id="PRO_5015176887" evidence="5">
    <location>
        <begin position="24"/>
        <end position="592"/>
    </location>
</feature>
<feature type="domain" description="Secretin/TonB short N-terminal" evidence="6">
    <location>
        <begin position="93"/>
        <end position="141"/>
    </location>
</feature>
<keyword evidence="1" id="KW-0813">Transport</keyword>
<gene>
    <name evidence="7" type="ORF">C7I36_00025</name>
</gene>
<dbReference type="InterPro" id="IPR004846">
    <property type="entry name" value="T2SS/T3SS_dom"/>
</dbReference>
<evidence type="ECO:0000313" key="8">
    <source>
        <dbReference type="Proteomes" id="UP000242181"/>
    </source>
</evidence>
<keyword evidence="2" id="KW-0472">Membrane</keyword>
<evidence type="ECO:0000313" key="7">
    <source>
        <dbReference type="EMBL" id="PSJ48252.1"/>
    </source>
</evidence>
<dbReference type="Proteomes" id="UP000242181">
    <property type="component" value="Unassembled WGS sequence"/>
</dbReference>
<proteinExistence type="predicted"/>
<dbReference type="AlphaFoldDB" id="A0A2P7RDJ0"/>
<dbReference type="Gene3D" id="3.30.1370.130">
    <property type="match status" value="1"/>
</dbReference>
<dbReference type="GO" id="GO:0015627">
    <property type="term" value="C:type II protein secretion system complex"/>
    <property type="evidence" value="ECO:0007669"/>
    <property type="project" value="TreeGrafter"/>
</dbReference>
<dbReference type="GO" id="GO:0009306">
    <property type="term" value="P:protein secretion"/>
    <property type="evidence" value="ECO:0007669"/>
    <property type="project" value="InterPro"/>
</dbReference>
<dbReference type="Pfam" id="PF00263">
    <property type="entry name" value="Secretin"/>
    <property type="match status" value="1"/>
</dbReference>
<feature type="region of interest" description="Disordered" evidence="4">
    <location>
        <begin position="165"/>
        <end position="187"/>
    </location>
</feature>
<keyword evidence="3" id="KW-0998">Cell outer membrane</keyword>
<accession>A0A2P7RDJ0</accession>
<keyword evidence="8" id="KW-1185">Reference proteome</keyword>
<sequence length="592" mass="63248">MRFTKRPFTVALLGASLAGCVNAPDGSLPKAALDEALQARPDAVPAAVEQELLGARRAPALPATRDGLRRFDVTASEAEARSFFAALGNQHGVSIAVHPEVSGTITLNLRQATLPEILEAISGLYGYGIERRSGVYQVFPNGVRTRTFNVNYLMLSRAGQSQTAISGSSLSAGGDNGSGDGSSTRINTESTNDFWSDLESALGRLVGGEQGRVVVTNPQAGLVTVRAAPDELALVEDFLARAERQLKRQVILEARIIEVELNDGYEQGIEWQNLSRGPFQTQVNNTQTSGLNISGSGSGTVTSSSDGSLPIGTISGTAGVTRNAGFQNNSVTTINDTAFLNPVASLVATGGTLLNFADNVFTFSNGDFTSVIKLLRTQGEVNTLSNPRVTTSNNQKAVIKVGTDEYFVTDFSLTTTTNSATSETTPDIELTPFFSGISLDVTPQIADDNKVLLHIHPSVTEVSDVTKVIQFGENQAVALPLASSTIRESDTIVEARSGELIIIGGLMQEKQFNSESRVPLLGDIPVIGQLFKNQQTGTRKSELVIMLRPVVVTENTWQNELQRSRDLLEKWYPPMPEPVFVPDAANAGRGAH</sequence>